<dbReference type="EMBL" id="JAJADR010000005">
    <property type="protein sequence ID" value="MCB2409618.1"/>
    <property type="molecule type" value="Genomic_DNA"/>
</dbReference>
<protein>
    <submittedName>
        <fullName evidence="4">GreA/GreB family elongation factor</fullName>
    </submittedName>
</protein>
<evidence type="ECO:0000256" key="1">
    <source>
        <dbReference type="SAM" id="Coils"/>
    </source>
</evidence>
<feature type="region of interest" description="Disordered" evidence="2">
    <location>
        <begin position="1"/>
        <end position="29"/>
    </location>
</feature>
<reference evidence="4" key="1">
    <citation type="submission" date="2021-10" db="EMBL/GenBank/DDBJ databases">
        <authorList>
            <person name="Dean J.D."/>
            <person name="Kim M.K."/>
            <person name="Newey C.N."/>
            <person name="Stoker T.S."/>
            <person name="Thompson D.W."/>
            <person name="Grose J.H."/>
        </authorList>
    </citation>
    <scope>NUCLEOTIDE SEQUENCE</scope>
    <source>
        <strain evidence="4">BT178</strain>
    </source>
</reference>
<organism evidence="4 5">
    <name type="scientific">Hymenobacter lucidus</name>
    <dbReference type="NCBI Taxonomy" id="2880930"/>
    <lineage>
        <taxon>Bacteria</taxon>
        <taxon>Pseudomonadati</taxon>
        <taxon>Bacteroidota</taxon>
        <taxon>Cytophagia</taxon>
        <taxon>Cytophagales</taxon>
        <taxon>Hymenobacteraceae</taxon>
        <taxon>Hymenobacter</taxon>
    </lineage>
</organism>
<dbReference type="InterPro" id="IPR036953">
    <property type="entry name" value="GreA/GreB_C_sf"/>
</dbReference>
<dbReference type="InterPro" id="IPR001437">
    <property type="entry name" value="Tscrpt_elong_fac_GreA/B_C"/>
</dbReference>
<dbReference type="PANTHER" id="PTHR30437">
    <property type="entry name" value="TRANSCRIPTION ELONGATION FACTOR GREA"/>
    <property type="match status" value="1"/>
</dbReference>
<dbReference type="Proteomes" id="UP001165296">
    <property type="component" value="Unassembled WGS sequence"/>
</dbReference>
<keyword evidence="4" id="KW-0251">Elongation factor</keyword>
<dbReference type="InterPro" id="IPR023459">
    <property type="entry name" value="Tscrpt_elong_fac_GreA/B_fam"/>
</dbReference>
<dbReference type="Pfam" id="PF01272">
    <property type="entry name" value="GreA_GreB"/>
    <property type="match status" value="1"/>
</dbReference>
<accession>A0ABS8AUE4</accession>
<proteinExistence type="predicted"/>
<dbReference type="PANTHER" id="PTHR30437:SF4">
    <property type="entry name" value="TRANSCRIPTION ELONGATION FACTOR GREA"/>
    <property type="match status" value="1"/>
</dbReference>
<dbReference type="Gene3D" id="3.10.50.30">
    <property type="entry name" value="Transcription elongation factor, GreA/GreB, C-terminal domain"/>
    <property type="match status" value="1"/>
</dbReference>
<evidence type="ECO:0000313" key="4">
    <source>
        <dbReference type="EMBL" id="MCB2409618.1"/>
    </source>
</evidence>
<name>A0ABS8AUE4_9BACT</name>
<feature type="coiled-coil region" evidence="1">
    <location>
        <begin position="36"/>
        <end position="63"/>
    </location>
</feature>
<dbReference type="SUPFAM" id="SSF54534">
    <property type="entry name" value="FKBP-like"/>
    <property type="match status" value="1"/>
</dbReference>
<feature type="domain" description="Transcription elongation factor GreA/GreB C-terminal" evidence="3">
    <location>
        <begin position="93"/>
        <end position="171"/>
    </location>
</feature>
<evidence type="ECO:0000313" key="5">
    <source>
        <dbReference type="Proteomes" id="UP001165296"/>
    </source>
</evidence>
<keyword evidence="1" id="KW-0175">Coiled coil</keyword>
<evidence type="ECO:0000259" key="3">
    <source>
        <dbReference type="Pfam" id="PF01272"/>
    </source>
</evidence>
<sequence length="174" mass="18750">MSRAFTKEDDVQEPTIIPPRAALPAGTPNYVTPRGLELLRQELTTLEAERARAEANRDNDADRTRHLSLYNGRISDLTSRIASAKVVDPRTQPPQEVRFGATITLRTISGGKVGFERKFTIVGVDEASVAAGKVAFVAPIARAVIGAKLGKTVTLRLGPKEEVVEVAAVSYDGL</sequence>
<dbReference type="PIRSF" id="PIRSF006092">
    <property type="entry name" value="GreA_GreB"/>
    <property type="match status" value="1"/>
</dbReference>
<comment type="caution">
    <text evidence="4">The sequence shown here is derived from an EMBL/GenBank/DDBJ whole genome shotgun (WGS) entry which is preliminary data.</text>
</comment>
<keyword evidence="5" id="KW-1185">Reference proteome</keyword>
<dbReference type="GO" id="GO:0003746">
    <property type="term" value="F:translation elongation factor activity"/>
    <property type="evidence" value="ECO:0007669"/>
    <property type="project" value="UniProtKB-KW"/>
</dbReference>
<keyword evidence="4" id="KW-0648">Protein biosynthesis</keyword>
<evidence type="ECO:0000256" key="2">
    <source>
        <dbReference type="SAM" id="MobiDB-lite"/>
    </source>
</evidence>
<gene>
    <name evidence="4" type="ORF">LGH74_16625</name>
</gene>
<dbReference type="RefSeq" id="WP_226177364.1">
    <property type="nucleotide sequence ID" value="NZ_JAJADR010000005.1"/>
</dbReference>